<dbReference type="Proteomes" id="UP001295469">
    <property type="component" value="Chromosome C09"/>
</dbReference>
<proteinExistence type="predicted"/>
<dbReference type="PANTHER" id="PTHR24128:SF24">
    <property type="entry name" value="ANKYRIN REPEAT PROTEIN"/>
    <property type="match status" value="1"/>
</dbReference>
<sequence length="121" mass="13694">MELMTLKPLLASKLNVSGFSPMHLALQNNHIKLVRGFVALDSSLVRIKGRGRITPLHHICETALHIAVENQQLKAFKVLLGWLKRANRKEILDWKDEDGNTIFHIAASINQTEVKCLSYLI</sequence>
<accession>A0A816IXC3</accession>
<reference evidence="1" key="1">
    <citation type="submission" date="2021-01" db="EMBL/GenBank/DDBJ databases">
        <authorList>
            <consortium name="Genoscope - CEA"/>
            <person name="William W."/>
        </authorList>
    </citation>
    <scope>NUCLEOTIDE SEQUENCE</scope>
</reference>
<dbReference type="AlphaFoldDB" id="A0A816IXC3"/>
<name>A0A816IXC3_BRANA</name>
<dbReference type="Gene3D" id="1.25.40.20">
    <property type="entry name" value="Ankyrin repeat-containing domain"/>
    <property type="match status" value="1"/>
</dbReference>
<dbReference type="SUPFAM" id="SSF48403">
    <property type="entry name" value="Ankyrin repeat"/>
    <property type="match status" value="1"/>
</dbReference>
<dbReference type="EMBL" id="HG994373">
    <property type="protein sequence ID" value="CAF1745340.1"/>
    <property type="molecule type" value="Genomic_DNA"/>
</dbReference>
<organism evidence="1">
    <name type="scientific">Brassica napus</name>
    <name type="common">Rape</name>
    <dbReference type="NCBI Taxonomy" id="3708"/>
    <lineage>
        <taxon>Eukaryota</taxon>
        <taxon>Viridiplantae</taxon>
        <taxon>Streptophyta</taxon>
        <taxon>Embryophyta</taxon>
        <taxon>Tracheophyta</taxon>
        <taxon>Spermatophyta</taxon>
        <taxon>Magnoliopsida</taxon>
        <taxon>eudicotyledons</taxon>
        <taxon>Gunneridae</taxon>
        <taxon>Pentapetalae</taxon>
        <taxon>rosids</taxon>
        <taxon>malvids</taxon>
        <taxon>Brassicales</taxon>
        <taxon>Brassicaceae</taxon>
        <taxon>Brassiceae</taxon>
        <taxon>Brassica</taxon>
    </lineage>
</organism>
<dbReference type="InterPro" id="IPR036770">
    <property type="entry name" value="Ankyrin_rpt-contain_sf"/>
</dbReference>
<dbReference type="PANTHER" id="PTHR24128">
    <property type="entry name" value="HOMEOBOX PROTEIN WARIAI"/>
    <property type="match status" value="1"/>
</dbReference>
<evidence type="ECO:0000313" key="1">
    <source>
        <dbReference type="EMBL" id="CAF1745340.1"/>
    </source>
</evidence>
<gene>
    <name evidence="1" type="ORF">DARMORV10_C09P35750.1</name>
</gene>
<protein>
    <submittedName>
        <fullName evidence="1">(rape) hypothetical protein</fullName>
    </submittedName>
</protein>